<keyword evidence="2" id="KW-0378">Hydrolase</keyword>
<dbReference type="EMBL" id="JBHRTN010000018">
    <property type="protein sequence ID" value="MFC3126437.1"/>
    <property type="molecule type" value="Genomic_DNA"/>
</dbReference>
<dbReference type="RefSeq" id="WP_379597763.1">
    <property type="nucleotide sequence ID" value="NZ_JBHRTN010000018.1"/>
</dbReference>
<dbReference type="InterPro" id="IPR024535">
    <property type="entry name" value="RHGA/B-epi-like_pectate_lyase"/>
</dbReference>
<dbReference type="GO" id="GO:0016787">
    <property type="term" value="F:hydrolase activity"/>
    <property type="evidence" value="ECO:0007669"/>
    <property type="project" value="UniProtKB-KW"/>
</dbReference>
<evidence type="ECO:0000259" key="1">
    <source>
        <dbReference type="Pfam" id="PF12708"/>
    </source>
</evidence>
<dbReference type="Gene3D" id="2.160.20.10">
    <property type="entry name" value="Single-stranded right-handed beta-helix, Pectin lyase-like"/>
    <property type="match status" value="1"/>
</dbReference>
<organism evidence="2 3">
    <name type="scientific">Teichococcus globiformis</name>
    <dbReference type="NCBI Taxonomy" id="2307229"/>
    <lineage>
        <taxon>Bacteria</taxon>
        <taxon>Pseudomonadati</taxon>
        <taxon>Pseudomonadota</taxon>
        <taxon>Alphaproteobacteria</taxon>
        <taxon>Acetobacterales</taxon>
        <taxon>Roseomonadaceae</taxon>
        <taxon>Roseomonas</taxon>
    </lineage>
</organism>
<reference evidence="3" key="1">
    <citation type="journal article" date="2019" name="Int. J. Syst. Evol. Microbiol.">
        <title>The Global Catalogue of Microorganisms (GCM) 10K type strain sequencing project: providing services to taxonomists for standard genome sequencing and annotation.</title>
        <authorList>
            <consortium name="The Broad Institute Genomics Platform"/>
            <consortium name="The Broad Institute Genome Sequencing Center for Infectious Disease"/>
            <person name="Wu L."/>
            <person name="Ma J."/>
        </authorList>
    </citation>
    <scope>NUCLEOTIDE SEQUENCE [LARGE SCALE GENOMIC DNA]</scope>
    <source>
        <strain evidence="3">KCTC 52094</strain>
    </source>
</reference>
<dbReference type="Proteomes" id="UP001595593">
    <property type="component" value="Unassembled WGS sequence"/>
</dbReference>
<dbReference type="InterPro" id="IPR023366">
    <property type="entry name" value="ATP_synth_asu-like_sf"/>
</dbReference>
<dbReference type="Pfam" id="PF12708">
    <property type="entry name" value="Pect-lyase_RHGA_epim"/>
    <property type="match status" value="1"/>
</dbReference>
<keyword evidence="3" id="KW-1185">Reference proteome</keyword>
<protein>
    <submittedName>
        <fullName evidence="2">Glycosyl hydrolase family 28-related protein</fullName>
    </submittedName>
</protein>
<evidence type="ECO:0000313" key="3">
    <source>
        <dbReference type="Proteomes" id="UP001595593"/>
    </source>
</evidence>
<sequence length="820" mass="84698">MTDKKISELPLATSLEDNDETALVQGLTSFAETRRATLRQLRGGILAERSLHVRDFGAVGDGVADDTAAIQAAINAAAAQGGGTVQLGPRRYRVASAELDVKDGVFLQGRPGAGGWRKDGDYTAVQYALLLDTTARASLTVRVRRNAGVEGVALLRAGMSNPTTLRQALDEAKRFAGTAITIGDGSGGNEAGNGADARLSRLLILGFNWGIYSVGNARVRVQDVLGDCTNGLHLSRSFDVSRISEVNFHPLVTTSRSWSNTRLLIAAVGNNGTGQFRVTTATAHGLATGDVVNLSEVRNSGASALYGRWTVTTVDSTRIDLQGSAFASGWASGGAVYVNPNRRLGTGFEIADCDMASFENCFEYGHDIGFHAGERVHSCSFFNVGTDGWVDMADPVPVGIKISGSALRTKWVGGFLSSKACSIQVSTTGTEQHEVIGVNVTGGGRRIAEVLQGQLALIGCDFTGGPGTGNSTVSAIHVGASAGNVTVIGCDTTSVTFTADTAEAMQKLQLAGNRVNGAPNTQRIAAGRVEIASVSASAAIEPRLSADTDGAVNIHRRSASLGGQVKLFNTNNAGAASFSINGNDCVFAGETGNANAAFAFGGSGMTAAQTVRLRRLSSSPAANDRVAVLEATGNNSGGTEQVFARMVTVAEGVSSGAEAGAVVFETRSSGNVSERFRISANGTLTATGPLVLPANPTSSLQAATKQYVDGRFLEQRLTSAVLSATTNLTFASHHNRMLLANAGTALNIAWSNTQDGFSCTVVNRTGADLSLSLSGFTSNTAPTNSDGFSRIRAGGVATLLVYSPDGGTTRICHLAGAGAP</sequence>
<name>A0ABV7G172_9PROT</name>
<dbReference type="InterPro" id="IPR011050">
    <property type="entry name" value="Pectin_lyase_fold/virulence"/>
</dbReference>
<accession>A0ABV7G172</accession>
<dbReference type="InterPro" id="IPR012334">
    <property type="entry name" value="Pectin_lyas_fold"/>
</dbReference>
<dbReference type="SUPFAM" id="SSF51126">
    <property type="entry name" value="Pectin lyase-like"/>
    <property type="match status" value="1"/>
</dbReference>
<dbReference type="Gene3D" id="2.40.30.20">
    <property type="match status" value="1"/>
</dbReference>
<proteinExistence type="predicted"/>
<feature type="domain" description="Rhamnogalacturonase A/B/Epimerase-like pectate lyase" evidence="1">
    <location>
        <begin position="52"/>
        <end position="112"/>
    </location>
</feature>
<comment type="caution">
    <text evidence="2">The sequence shown here is derived from an EMBL/GenBank/DDBJ whole genome shotgun (WGS) entry which is preliminary data.</text>
</comment>
<gene>
    <name evidence="2" type="ORF">ACFOD4_15335</name>
</gene>
<evidence type="ECO:0000313" key="2">
    <source>
        <dbReference type="EMBL" id="MFC3126437.1"/>
    </source>
</evidence>